<reference evidence="1 2" key="1">
    <citation type="journal article" date="2017" name="Arch. Microbiol.">
        <title>Mariprofundus micogutta sp. nov., a novel iron-oxidizing zetaproteobacterium isolated from a deep-sea hydrothermal field at the Bayonnaise knoll of the Izu-Ogasawara arc, and a description of Mariprofundales ord. nov. and Zetaproteobacteria classis nov.</title>
        <authorList>
            <person name="Makita H."/>
            <person name="Tanaka E."/>
            <person name="Mitsunobu S."/>
            <person name="Miyazaki M."/>
            <person name="Nunoura T."/>
            <person name="Uematsu K."/>
            <person name="Takaki Y."/>
            <person name="Nishi S."/>
            <person name="Shimamura S."/>
            <person name="Takai K."/>
        </authorList>
    </citation>
    <scope>NUCLEOTIDE SEQUENCE [LARGE SCALE GENOMIC DNA]</scope>
    <source>
        <strain evidence="1 2">ET2</strain>
    </source>
</reference>
<keyword evidence="2" id="KW-1185">Reference proteome</keyword>
<evidence type="ECO:0000313" key="1">
    <source>
        <dbReference type="EMBL" id="GAV21471.1"/>
    </source>
</evidence>
<name>A0A1L8CRB6_9PROT</name>
<evidence type="ECO:0000313" key="2">
    <source>
        <dbReference type="Proteomes" id="UP000231632"/>
    </source>
</evidence>
<sequence>MVDLTGPANNLSEIIKAAINDEKITPQEREQIMMLADEDGIVDAQEAALLRQLQEMINNGTVKLVAES</sequence>
<organism evidence="1 2">
    <name type="scientific">Mariprofundus micogutta</name>
    <dbReference type="NCBI Taxonomy" id="1921010"/>
    <lineage>
        <taxon>Bacteria</taxon>
        <taxon>Pseudomonadati</taxon>
        <taxon>Pseudomonadota</taxon>
        <taxon>Candidatius Mariprofundia</taxon>
        <taxon>Mariprofundales</taxon>
        <taxon>Mariprofundaceae</taxon>
        <taxon>Mariprofundus</taxon>
    </lineage>
</organism>
<accession>A0A1L8CRB6</accession>
<gene>
    <name evidence="1" type="ORF">MMIC_P2461</name>
</gene>
<dbReference type="RefSeq" id="WP_072660760.1">
    <property type="nucleotide sequence ID" value="NZ_BDFD01000042.1"/>
</dbReference>
<dbReference type="EMBL" id="BDFD01000042">
    <property type="protein sequence ID" value="GAV21471.1"/>
    <property type="molecule type" value="Genomic_DNA"/>
</dbReference>
<evidence type="ECO:0008006" key="3">
    <source>
        <dbReference type="Google" id="ProtNLM"/>
    </source>
</evidence>
<protein>
    <recommendedName>
        <fullName evidence="3">Tellurite resistance protein TerB</fullName>
    </recommendedName>
</protein>
<proteinExistence type="predicted"/>
<dbReference type="OrthoDB" id="5297890at2"/>
<comment type="caution">
    <text evidence="1">The sequence shown here is derived from an EMBL/GenBank/DDBJ whole genome shotgun (WGS) entry which is preliminary data.</text>
</comment>
<dbReference type="Proteomes" id="UP000231632">
    <property type="component" value="Unassembled WGS sequence"/>
</dbReference>
<dbReference type="AlphaFoldDB" id="A0A1L8CRB6"/>